<dbReference type="OrthoDB" id="6369905at2759"/>
<feature type="non-terminal residue" evidence="1">
    <location>
        <position position="193"/>
    </location>
</feature>
<dbReference type="Gene3D" id="3.30.830.10">
    <property type="entry name" value="Metalloenzyme, LuxS/M16 peptidase-like"/>
    <property type="match status" value="1"/>
</dbReference>
<dbReference type="InterPro" id="IPR011249">
    <property type="entry name" value="Metalloenz_LuxS/M16"/>
</dbReference>
<sequence length="193" mass="20933">AFKFIVGESRLETRDRNAYIYLASESPLSISGGSQEAVLADYLLSLILGKEIPIKRGSGTHPSEWPLYTRSSKSNTLLGASLITEAASAGKAIDVILSTLKGLKVTDMELKAAKKRALNDIYTISESSTDNLLEVYPYTPRLEKQILRIGLTCLDRVSLSDVQASAGRLAQAKFSISSVGNLAHVPYLDSIQK</sequence>
<accession>A0A7T8GML2</accession>
<evidence type="ECO:0000313" key="1">
    <source>
        <dbReference type="EMBL" id="QQP32491.1"/>
    </source>
</evidence>
<gene>
    <name evidence="1" type="ORF">FKW44_024819</name>
</gene>
<keyword evidence="2" id="KW-1185">Reference proteome</keyword>
<organism evidence="1 2">
    <name type="scientific">Caligus rogercresseyi</name>
    <name type="common">Sea louse</name>
    <dbReference type="NCBI Taxonomy" id="217165"/>
    <lineage>
        <taxon>Eukaryota</taxon>
        <taxon>Metazoa</taxon>
        <taxon>Ecdysozoa</taxon>
        <taxon>Arthropoda</taxon>
        <taxon>Crustacea</taxon>
        <taxon>Multicrustacea</taxon>
        <taxon>Hexanauplia</taxon>
        <taxon>Copepoda</taxon>
        <taxon>Siphonostomatoida</taxon>
        <taxon>Caligidae</taxon>
        <taxon>Caligus</taxon>
    </lineage>
</organism>
<name>A0A7T8GML2_CALRO</name>
<evidence type="ECO:0000313" key="2">
    <source>
        <dbReference type="Proteomes" id="UP000595437"/>
    </source>
</evidence>
<dbReference type="SUPFAM" id="SSF63411">
    <property type="entry name" value="LuxS/MPP-like metallohydrolase"/>
    <property type="match status" value="1"/>
</dbReference>
<reference evidence="2" key="1">
    <citation type="submission" date="2021-01" db="EMBL/GenBank/DDBJ databases">
        <title>Caligus Genome Assembly.</title>
        <authorList>
            <person name="Gallardo-Escarate C."/>
        </authorList>
    </citation>
    <scope>NUCLEOTIDE SEQUENCE [LARGE SCALE GENOMIC DNA]</scope>
</reference>
<dbReference type="EMBL" id="CP045909">
    <property type="protein sequence ID" value="QQP32491.1"/>
    <property type="molecule type" value="Genomic_DNA"/>
</dbReference>
<dbReference type="AlphaFoldDB" id="A0A7T8GML2"/>
<dbReference type="GO" id="GO:0046872">
    <property type="term" value="F:metal ion binding"/>
    <property type="evidence" value="ECO:0007669"/>
    <property type="project" value="InterPro"/>
</dbReference>
<protein>
    <submittedName>
        <fullName evidence="1">Cytochrome b-c1 complex subunit 2 mitochondrial</fullName>
    </submittedName>
</protein>
<dbReference type="Proteomes" id="UP000595437">
    <property type="component" value="Chromosome 20"/>
</dbReference>
<proteinExistence type="predicted"/>